<keyword evidence="2" id="KW-1185">Reference proteome</keyword>
<dbReference type="Proteomes" id="UP000017127">
    <property type="component" value="Unassembled WGS sequence"/>
</dbReference>
<dbReference type="EMBL" id="AUZM01000008">
    <property type="protein sequence ID" value="ERT08675.1"/>
    <property type="molecule type" value="Genomic_DNA"/>
</dbReference>
<evidence type="ECO:0000313" key="2">
    <source>
        <dbReference type="Proteomes" id="UP000017127"/>
    </source>
</evidence>
<dbReference type="AlphaFoldDB" id="U7QNH4"/>
<dbReference type="OrthoDB" id="488163at2"/>
<reference evidence="1 2" key="1">
    <citation type="journal article" date="2013" name="Front. Microbiol.">
        <title>Comparative genomic analyses of the cyanobacterium, Lyngbya aestuarii BL J, a powerful hydrogen producer.</title>
        <authorList>
            <person name="Kothari A."/>
            <person name="Vaughn M."/>
            <person name="Garcia-Pichel F."/>
        </authorList>
    </citation>
    <scope>NUCLEOTIDE SEQUENCE [LARGE SCALE GENOMIC DNA]</scope>
    <source>
        <strain evidence="1 2">BL J</strain>
    </source>
</reference>
<name>U7QNH4_9CYAN</name>
<dbReference type="RefSeq" id="WP_023065021.1">
    <property type="nucleotide sequence ID" value="NZ_AUZM01000008.1"/>
</dbReference>
<accession>U7QNH4</accession>
<protein>
    <submittedName>
        <fullName evidence="1">Uncharacterized protein</fullName>
    </submittedName>
</protein>
<sequence length="85" mass="9834">MNKTQISTKSSEQLVKYFCTAISTQHWNLNFFRFCEVVGIEPGEEDSGQRLYAFEKFKQFSEATSALNTLGTDFLKALVEDYYNK</sequence>
<comment type="caution">
    <text evidence="1">The sequence shown here is derived from an EMBL/GenBank/DDBJ whole genome shotgun (WGS) entry which is preliminary data.</text>
</comment>
<gene>
    <name evidence="1" type="ORF">M595_1220</name>
</gene>
<evidence type="ECO:0000313" key="1">
    <source>
        <dbReference type="EMBL" id="ERT08675.1"/>
    </source>
</evidence>
<organism evidence="1 2">
    <name type="scientific">Lyngbya aestuarii BL J</name>
    <dbReference type="NCBI Taxonomy" id="1348334"/>
    <lineage>
        <taxon>Bacteria</taxon>
        <taxon>Bacillati</taxon>
        <taxon>Cyanobacteriota</taxon>
        <taxon>Cyanophyceae</taxon>
        <taxon>Oscillatoriophycideae</taxon>
        <taxon>Oscillatoriales</taxon>
        <taxon>Microcoleaceae</taxon>
        <taxon>Lyngbya</taxon>
    </lineage>
</organism>
<proteinExistence type="predicted"/>